<evidence type="ECO:0000259" key="3">
    <source>
        <dbReference type="Pfam" id="PF01965"/>
    </source>
</evidence>
<dbReference type="NCBIfam" id="TIGR01383">
    <property type="entry name" value="not_thiJ"/>
    <property type="match status" value="2"/>
</dbReference>
<evidence type="ECO:0000313" key="5">
    <source>
        <dbReference type="Proteomes" id="UP000822688"/>
    </source>
</evidence>
<organism evidence="4 5">
    <name type="scientific">Ceratodon purpureus</name>
    <name type="common">Fire moss</name>
    <name type="synonym">Dicranum purpureum</name>
    <dbReference type="NCBI Taxonomy" id="3225"/>
    <lineage>
        <taxon>Eukaryota</taxon>
        <taxon>Viridiplantae</taxon>
        <taxon>Streptophyta</taxon>
        <taxon>Embryophyta</taxon>
        <taxon>Bryophyta</taxon>
        <taxon>Bryophytina</taxon>
        <taxon>Bryopsida</taxon>
        <taxon>Dicranidae</taxon>
        <taxon>Pseudoditrichales</taxon>
        <taxon>Ditrichaceae</taxon>
        <taxon>Ceratodon</taxon>
    </lineage>
</organism>
<dbReference type="Proteomes" id="UP000822688">
    <property type="component" value="Chromosome 3"/>
</dbReference>
<name>A0A8T0IL71_CERPU</name>
<keyword evidence="5" id="KW-1185">Reference proteome</keyword>
<dbReference type="InterPro" id="IPR050325">
    <property type="entry name" value="Prot/Nucl_acid_deglycase"/>
</dbReference>
<dbReference type="GO" id="GO:1903189">
    <property type="term" value="P:glyoxal metabolic process"/>
    <property type="evidence" value="ECO:0007669"/>
    <property type="project" value="TreeGrafter"/>
</dbReference>
<dbReference type="SUPFAM" id="SSF52317">
    <property type="entry name" value="Class I glutamine amidotransferase-like"/>
    <property type="match status" value="2"/>
</dbReference>
<dbReference type="GO" id="GO:0005737">
    <property type="term" value="C:cytoplasm"/>
    <property type="evidence" value="ECO:0007669"/>
    <property type="project" value="TreeGrafter"/>
</dbReference>
<dbReference type="Pfam" id="PF01965">
    <property type="entry name" value="DJ-1_PfpI"/>
    <property type="match status" value="2"/>
</dbReference>
<dbReference type="AlphaFoldDB" id="A0A8T0IL71"/>
<protein>
    <recommendedName>
        <fullName evidence="3">DJ-1/PfpI domain-containing protein</fullName>
    </recommendedName>
</protein>
<reference evidence="4" key="1">
    <citation type="submission" date="2020-06" db="EMBL/GenBank/DDBJ databases">
        <title>WGS assembly of Ceratodon purpureus strain R40.</title>
        <authorList>
            <person name="Carey S.B."/>
            <person name="Jenkins J."/>
            <person name="Shu S."/>
            <person name="Lovell J.T."/>
            <person name="Sreedasyam A."/>
            <person name="Maumus F."/>
            <person name="Tiley G.P."/>
            <person name="Fernandez-Pozo N."/>
            <person name="Barry K."/>
            <person name="Chen C."/>
            <person name="Wang M."/>
            <person name="Lipzen A."/>
            <person name="Daum C."/>
            <person name="Saski C.A."/>
            <person name="Payton A.C."/>
            <person name="Mcbreen J.C."/>
            <person name="Conrad R.E."/>
            <person name="Kollar L.M."/>
            <person name="Olsson S."/>
            <person name="Huttunen S."/>
            <person name="Landis J.B."/>
            <person name="Wickett N.J."/>
            <person name="Johnson M.G."/>
            <person name="Rensing S.A."/>
            <person name="Grimwood J."/>
            <person name="Schmutz J."/>
            <person name="Mcdaniel S.F."/>
        </authorList>
    </citation>
    <scope>NUCLEOTIDE SEQUENCE</scope>
    <source>
        <strain evidence="4">R40</strain>
    </source>
</reference>
<accession>A0A8T0IL71</accession>
<feature type="domain" description="DJ-1/PfpI" evidence="3">
    <location>
        <begin position="135"/>
        <end position="299"/>
    </location>
</feature>
<dbReference type="InterPro" id="IPR006287">
    <property type="entry name" value="DJ-1"/>
</dbReference>
<dbReference type="FunFam" id="3.40.50.880:FF:000015">
    <property type="entry name" value="Protein DJ-1 homolog C"/>
    <property type="match status" value="2"/>
</dbReference>
<dbReference type="CDD" id="cd03135">
    <property type="entry name" value="GATase1_DJ-1"/>
    <property type="match status" value="2"/>
</dbReference>
<dbReference type="InterPro" id="IPR029062">
    <property type="entry name" value="Class_I_gatase-like"/>
</dbReference>
<evidence type="ECO:0000256" key="1">
    <source>
        <dbReference type="ARBA" id="ARBA00008542"/>
    </source>
</evidence>
<dbReference type="PANTHER" id="PTHR48094">
    <property type="entry name" value="PROTEIN/NUCLEIC ACID DEGLYCASE DJ-1-RELATED"/>
    <property type="match status" value="1"/>
</dbReference>
<evidence type="ECO:0000256" key="2">
    <source>
        <dbReference type="ARBA" id="ARBA00022737"/>
    </source>
</evidence>
<gene>
    <name evidence="4" type="ORF">KC19_3G178100</name>
</gene>
<keyword evidence="2" id="KW-0677">Repeat</keyword>
<dbReference type="Gene3D" id="3.40.50.880">
    <property type="match status" value="2"/>
</dbReference>
<dbReference type="EMBL" id="CM026423">
    <property type="protein sequence ID" value="KAG0583992.1"/>
    <property type="molecule type" value="Genomic_DNA"/>
</dbReference>
<evidence type="ECO:0000313" key="4">
    <source>
        <dbReference type="EMBL" id="KAG0583992.1"/>
    </source>
</evidence>
<feature type="domain" description="DJ-1/PfpI" evidence="3">
    <location>
        <begin position="341"/>
        <end position="503"/>
    </location>
</feature>
<proteinExistence type="inferred from homology"/>
<comment type="caution">
    <text evidence="4">The sequence shown here is derived from an EMBL/GenBank/DDBJ whole genome shotgun (WGS) entry which is preliminary data.</text>
</comment>
<dbReference type="InterPro" id="IPR002818">
    <property type="entry name" value="DJ-1/PfpI"/>
</dbReference>
<comment type="similarity">
    <text evidence="1">Belongs to the peptidase C56 family.</text>
</comment>
<sequence>MCTFGRLYRFDHSEPERLSVPVLVHRFRSIAARTSAMAATAAMAMAMMPIRTSTSLLPATRHVSPRAQSRRCAYRRIETSSSLQYSLQSELKNEVQWGEFESLRVGGIQGGRKKMDIHALANQINPATETPPAMKKVLVPVANGTEEMEAVIVIDVLRRAGATVTVASVEDGKQIKASRGVNLLADCLVSDCEAEDYDLVVLPGGMPGAERFRDSEVLKRITEKQVKEKRMFAAICAAPVVALQSWRLLEGLHATCHPSFASKLEDKAAVESSVVRDSLLTTSRGPGTAFDFALALVEQLYGAEKVPSVAGPMVLPPEDGTDCRAVKFNDEEWSTMSSTPTVLVPIANDSEEMEVVIIVDVLRRAGVKVVVASVELEKTIIASRSVQLIADVLISEVMDTQFDLVLLPGGMPGADRLKKSAELCKILNEQADEGRCYGAICAAPAVVLESIGLLQSKKATSHPAFSNKLSDQSVVESRVVIDGRVITSRGPGTAMEFTLNVVEKLCSRVKAQEIGEAMVFDYL</sequence>
<dbReference type="PANTHER" id="PTHR48094:SF12">
    <property type="entry name" value="PARKINSON DISEASE PROTEIN 7 HOMOLOG"/>
    <property type="match status" value="1"/>
</dbReference>